<accession>A0AAV9FC96</accession>
<comment type="caution">
    <text evidence="2">The sequence shown here is derived from an EMBL/GenBank/DDBJ whole genome shotgun (WGS) entry which is preliminary data.</text>
</comment>
<reference evidence="2" key="2">
    <citation type="submission" date="2023-06" db="EMBL/GenBank/DDBJ databases">
        <authorList>
            <person name="Ma L."/>
            <person name="Liu K.-W."/>
            <person name="Li Z."/>
            <person name="Hsiao Y.-Y."/>
            <person name="Qi Y."/>
            <person name="Fu T."/>
            <person name="Tang G."/>
            <person name="Zhang D."/>
            <person name="Sun W.-H."/>
            <person name="Liu D.-K."/>
            <person name="Li Y."/>
            <person name="Chen G.-Z."/>
            <person name="Liu X.-D."/>
            <person name="Liao X.-Y."/>
            <person name="Jiang Y.-T."/>
            <person name="Yu X."/>
            <person name="Hao Y."/>
            <person name="Huang J."/>
            <person name="Zhao X.-W."/>
            <person name="Ke S."/>
            <person name="Chen Y.-Y."/>
            <person name="Wu W.-L."/>
            <person name="Hsu J.-L."/>
            <person name="Lin Y.-F."/>
            <person name="Huang M.-D."/>
            <person name="Li C.-Y."/>
            <person name="Huang L."/>
            <person name="Wang Z.-W."/>
            <person name="Zhao X."/>
            <person name="Zhong W.-Y."/>
            <person name="Peng D.-H."/>
            <person name="Ahmad S."/>
            <person name="Lan S."/>
            <person name="Zhang J.-S."/>
            <person name="Tsai W.-C."/>
            <person name="Van De Peer Y."/>
            <person name="Liu Z.-J."/>
        </authorList>
    </citation>
    <scope>NUCLEOTIDE SEQUENCE</scope>
    <source>
        <strain evidence="2">CP</strain>
        <tissue evidence="2">Leaves</tissue>
    </source>
</reference>
<evidence type="ECO:0000313" key="2">
    <source>
        <dbReference type="EMBL" id="KAK1322488.1"/>
    </source>
</evidence>
<keyword evidence="3" id="KW-1185">Reference proteome</keyword>
<dbReference type="Proteomes" id="UP001180020">
    <property type="component" value="Unassembled WGS sequence"/>
</dbReference>
<dbReference type="PANTHER" id="PTHR45642:SF139">
    <property type="entry name" value="SGNH HYDROLASE-TYPE ESTERASE DOMAIN-CONTAINING PROTEIN"/>
    <property type="match status" value="1"/>
</dbReference>
<dbReference type="InterPro" id="IPR036514">
    <property type="entry name" value="SGNH_hydro_sf"/>
</dbReference>
<reference evidence="2" key="1">
    <citation type="journal article" date="2023" name="Nat. Commun.">
        <title>Diploid and tetraploid genomes of Acorus and the evolution of monocots.</title>
        <authorList>
            <person name="Ma L."/>
            <person name="Liu K.W."/>
            <person name="Li Z."/>
            <person name="Hsiao Y.Y."/>
            <person name="Qi Y."/>
            <person name="Fu T."/>
            <person name="Tang G.D."/>
            <person name="Zhang D."/>
            <person name="Sun W.H."/>
            <person name="Liu D.K."/>
            <person name="Li Y."/>
            <person name="Chen G.Z."/>
            <person name="Liu X.D."/>
            <person name="Liao X.Y."/>
            <person name="Jiang Y.T."/>
            <person name="Yu X."/>
            <person name="Hao Y."/>
            <person name="Huang J."/>
            <person name="Zhao X.W."/>
            <person name="Ke S."/>
            <person name="Chen Y.Y."/>
            <person name="Wu W.L."/>
            <person name="Hsu J.L."/>
            <person name="Lin Y.F."/>
            <person name="Huang M.D."/>
            <person name="Li C.Y."/>
            <person name="Huang L."/>
            <person name="Wang Z.W."/>
            <person name="Zhao X."/>
            <person name="Zhong W.Y."/>
            <person name="Peng D.H."/>
            <person name="Ahmad S."/>
            <person name="Lan S."/>
            <person name="Zhang J.S."/>
            <person name="Tsai W.C."/>
            <person name="Van de Peer Y."/>
            <person name="Liu Z.J."/>
        </authorList>
    </citation>
    <scope>NUCLEOTIDE SEQUENCE</scope>
    <source>
        <strain evidence="2">CP</strain>
    </source>
</reference>
<dbReference type="AlphaFoldDB" id="A0AAV9FC96"/>
<gene>
    <name evidence="2" type="ORF">QJS10_CPA03g01153</name>
</gene>
<proteinExistence type="predicted"/>
<dbReference type="Gene3D" id="3.40.50.1110">
    <property type="entry name" value="SGNH hydrolase"/>
    <property type="match status" value="1"/>
</dbReference>
<evidence type="ECO:0000256" key="1">
    <source>
        <dbReference type="ARBA" id="ARBA00022729"/>
    </source>
</evidence>
<dbReference type="PANTHER" id="PTHR45642">
    <property type="entry name" value="GDSL ESTERASE/LIPASE EXL3"/>
    <property type="match status" value="1"/>
</dbReference>
<name>A0AAV9FC96_ACOCL</name>
<sequence length="89" mass="9726">MAGSKVVYVDIYTPLLDMVTNPNKYGFEETGRGCCGTGLIEMGPTCDSFTPTCADASKYLFGTQSILRRRRTAPLPQGSPRLCFLVLIN</sequence>
<dbReference type="EMBL" id="JAUJYO010000003">
    <property type="protein sequence ID" value="KAK1322488.1"/>
    <property type="molecule type" value="Genomic_DNA"/>
</dbReference>
<organism evidence="2 3">
    <name type="scientific">Acorus calamus</name>
    <name type="common">Sweet flag</name>
    <dbReference type="NCBI Taxonomy" id="4465"/>
    <lineage>
        <taxon>Eukaryota</taxon>
        <taxon>Viridiplantae</taxon>
        <taxon>Streptophyta</taxon>
        <taxon>Embryophyta</taxon>
        <taxon>Tracheophyta</taxon>
        <taxon>Spermatophyta</taxon>
        <taxon>Magnoliopsida</taxon>
        <taxon>Liliopsida</taxon>
        <taxon>Acoraceae</taxon>
        <taxon>Acorus</taxon>
    </lineage>
</organism>
<evidence type="ECO:0000313" key="3">
    <source>
        <dbReference type="Proteomes" id="UP001180020"/>
    </source>
</evidence>
<protein>
    <submittedName>
        <fullName evidence="2">GDSL esterase/lipase</fullName>
    </submittedName>
</protein>
<dbReference type="InterPro" id="IPR050592">
    <property type="entry name" value="GDSL_lipolytic_enzyme"/>
</dbReference>
<keyword evidence="1" id="KW-0732">Signal</keyword>